<evidence type="ECO:0000259" key="1">
    <source>
        <dbReference type="PROSITE" id="PS51186"/>
    </source>
</evidence>
<dbReference type="Pfam" id="PF06821">
    <property type="entry name" value="Ser_hydrolase"/>
    <property type="match status" value="1"/>
</dbReference>
<organism evidence="2 3">
    <name type="scientific">Plasticicumulans lactativorans</name>
    <dbReference type="NCBI Taxonomy" id="1133106"/>
    <lineage>
        <taxon>Bacteria</taxon>
        <taxon>Pseudomonadati</taxon>
        <taxon>Pseudomonadota</taxon>
        <taxon>Gammaproteobacteria</taxon>
        <taxon>Candidatus Competibacteraceae</taxon>
        <taxon>Plasticicumulans</taxon>
    </lineage>
</organism>
<proteinExistence type="predicted"/>
<dbReference type="PROSITE" id="PS51186">
    <property type="entry name" value="GNAT"/>
    <property type="match status" value="1"/>
</dbReference>
<keyword evidence="3" id="KW-1185">Reference proteome</keyword>
<dbReference type="Gene3D" id="3.40.630.30">
    <property type="match status" value="1"/>
</dbReference>
<dbReference type="Gene3D" id="3.40.50.1820">
    <property type="entry name" value="alpha/beta hydrolase"/>
    <property type="match status" value="1"/>
</dbReference>
<dbReference type="Pfam" id="PF00583">
    <property type="entry name" value="Acetyltransf_1"/>
    <property type="match status" value="1"/>
</dbReference>
<dbReference type="PANTHER" id="PTHR15394">
    <property type="entry name" value="SERINE HYDROLASE RBBP9"/>
    <property type="match status" value="1"/>
</dbReference>
<dbReference type="SUPFAM" id="SSF55729">
    <property type="entry name" value="Acyl-CoA N-acyltransferases (Nat)"/>
    <property type="match status" value="1"/>
</dbReference>
<reference evidence="2 3" key="1">
    <citation type="submission" date="2019-03" db="EMBL/GenBank/DDBJ databases">
        <title>Genomic Encyclopedia of Type Strains, Phase IV (KMG-IV): sequencing the most valuable type-strain genomes for metagenomic binning, comparative biology and taxonomic classification.</title>
        <authorList>
            <person name="Goeker M."/>
        </authorList>
    </citation>
    <scope>NUCLEOTIDE SEQUENCE [LARGE SCALE GENOMIC DNA]</scope>
    <source>
        <strain evidence="2 3">DSM 25287</strain>
    </source>
</reference>
<gene>
    <name evidence="2" type="ORF">EV699_12644</name>
</gene>
<dbReference type="OrthoDB" id="9797178at2"/>
<keyword evidence="2" id="KW-0808">Transferase</keyword>
<dbReference type="GO" id="GO:0016787">
    <property type="term" value="F:hydrolase activity"/>
    <property type="evidence" value="ECO:0007669"/>
    <property type="project" value="InterPro"/>
</dbReference>
<protein>
    <submittedName>
        <fullName evidence="2">Putative N-acetyltransferase YhbS</fullName>
    </submittedName>
</protein>
<dbReference type="Proteomes" id="UP000295765">
    <property type="component" value="Unassembled WGS sequence"/>
</dbReference>
<name>A0A4R2L438_9GAMM</name>
<comment type="caution">
    <text evidence="2">The sequence shown here is derived from an EMBL/GenBank/DDBJ whole genome shotgun (WGS) entry which is preliminary data.</text>
</comment>
<feature type="domain" description="N-acetyltransferase" evidence="1">
    <location>
        <begin position="196"/>
        <end position="343"/>
    </location>
</feature>
<dbReference type="InterPro" id="IPR010662">
    <property type="entry name" value="RBBP9/YdeN"/>
</dbReference>
<sequence>MTLQVLFIHGAGAQDGPQGSGALLAPLRAGLEAAGGMLLAPRMPDPERPRWPRWREALGEVFAGLHGRWVLAGHSLGGAVLLKYLAEEGSGAVEVAGVLLAAAPYWGADADWDMPGFALPEDFPARLAGVPRIVVCHGRDDAVVPFAHAGRYLARLPAATLRAFDGHGHGFVDGGGRALVAELVALGADGGGAHEPAIRPETAADAAAIATLTRAAFASHPFSQQTEAAIIAALRADAALTLSLVAERDGQVVGHIAFSPVQVADGASGWFGLGPMAVTPQRQRQGIGSVLVRCGLEVLRARGARGCVVLGEPEFYGRFGFAPQPGLTLAGVPPEYFLALAFDGGVPQGEVAYHPAFAAAG</sequence>
<dbReference type="InterPro" id="IPR016181">
    <property type="entry name" value="Acyl_CoA_acyltransferase"/>
</dbReference>
<dbReference type="GO" id="GO:0016747">
    <property type="term" value="F:acyltransferase activity, transferring groups other than amino-acyl groups"/>
    <property type="evidence" value="ECO:0007669"/>
    <property type="project" value="InterPro"/>
</dbReference>
<dbReference type="SUPFAM" id="SSF53474">
    <property type="entry name" value="alpha/beta-Hydrolases"/>
    <property type="match status" value="1"/>
</dbReference>
<dbReference type="AlphaFoldDB" id="A0A4R2L438"/>
<dbReference type="EMBL" id="SLWY01000026">
    <property type="protein sequence ID" value="TCO77358.1"/>
    <property type="molecule type" value="Genomic_DNA"/>
</dbReference>
<accession>A0A4R2L438</accession>
<dbReference type="InterPro" id="IPR029058">
    <property type="entry name" value="AB_hydrolase_fold"/>
</dbReference>
<dbReference type="InterPro" id="IPR000182">
    <property type="entry name" value="GNAT_dom"/>
</dbReference>
<evidence type="ECO:0000313" key="2">
    <source>
        <dbReference type="EMBL" id="TCO77358.1"/>
    </source>
</evidence>
<dbReference type="CDD" id="cd04301">
    <property type="entry name" value="NAT_SF"/>
    <property type="match status" value="1"/>
</dbReference>
<evidence type="ECO:0000313" key="3">
    <source>
        <dbReference type="Proteomes" id="UP000295765"/>
    </source>
</evidence>
<dbReference type="PANTHER" id="PTHR15394:SF3">
    <property type="entry name" value="SERINE HYDROLASE RBBP9"/>
    <property type="match status" value="1"/>
</dbReference>